<keyword evidence="2 8" id="KW-0812">Transmembrane</keyword>
<accession>A0A8T0V2V8</accession>
<feature type="transmembrane region" description="Helical" evidence="8">
    <location>
        <begin position="140"/>
        <end position="163"/>
    </location>
</feature>
<proteinExistence type="inferred from homology"/>
<sequence length="200" mass="20111">MEGSVVVLPVVVLLFAVASAVLGFMAEASKLTPADIKYSGGVCVYPAKPAHVLGICAAALLVAAQIIASAAGICCGCSKPPGGGAASPNRKKAVSSAVLSWVVAVVAAASYAQGVAWNAATTRGAVRDGWFVRCHYLKGAIFRRAALLGLAAAVLGICSYAMLRERPASGAAEPKPDDGQQPAAGQAQNPSYPPPPVQAV</sequence>
<dbReference type="InterPro" id="IPR009606">
    <property type="entry name" value="DEAL/Modifying_wall_lignin1/2"/>
</dbReference>
<dbReference type="EMBL" id="CM029041">
    <property type="protein sequence ID" value="KAG2627273.1"/>
    <property type="molecule type" value="Genomic_DNA"/>
</dbReference>
<keyword evidence="5 8" id="KW-0472">Membrane</keyword>
<feature type="signal peptide" evidence="9">
    <location>
        <begin position="1"/>
        <end position="23"/>
    </location>
</feature>
<evidence type="ECO:0000256" key="7">
    <source>
        <dbReference type="SAM" id="MobiDB-lite"/>
    </source>
</evidence>
<feature type="compositionally biased region" description="Low complexity" evidence="7">
    <location>
        <begin position="179"/>
        <end position="188"/>
    </location>
</feature>
<comment type="similarity">
    <text evidence="6">Belongs to the DESIGUAL family.</text>
</comment>
<feature type="compositionally biased region" description="Pro residues" evidence="7">
    <location>
        <begin position="191"/>
        <end position="200"/>
    </location>
</feature>
<gene>
    <name evidence="10" type="ORF">PVAP13_3KG123404</name>
</gene>
<evidence type="ECO:0000256" key="9">
    <source>
        <dbReference type="SAM" id="SignalP"/>
    </source>
</evidence>
<feature type="chain" id="PRO_5035726590" evidence="9">
    <location>
        <begin position="24"/>
        <end position="200"/>
    </location>
</feature>
<keyword evidence="4 8" id="KW-1133">Transmembrane helix</keyword>
<evidence type="ECO:0000256" key="6">
    <source>
        <dbReference type="ARBA" id="ARBA00029467"/>
    </source>
</evidence>
<comment type="subcellular location">
    <subcellularLocation>
        <location evidence="1">Endomembrane system</location>
        <topology evidence="1">Multi-pass membrane protein</topology>
    </subcellularLocation>
</comment>
<dbReference type="Proteomes" id="UP000823388">
    <property type="component" value="Chromosome 3K"/>
</dbReference>
<evidence type="ECO:0000256" key="8">
    <source>
        <dbReference type="SAM" id="Phobius"/>
    </source>
</evidence>
<dbReference type="Pfam" id="PF06749">
    <property type="entry name" value="DUF1218"/>
    <property type="match status" value="1"/>
</dbReference>
<evidence type="ECO:0000256" key="2">
    <source>
        <dbReference type="ARBA" id="ARBA00022692"/>
    </source>
</evidence>
<name>A0A8T0V2V8_PANVG</name>
<keyword evidence="3 9" id="KW-0732">Signal</keyword>
<feature type="region of interest" description="Disordered" evidence="7">
    <location>
        <begin position="169"/>
        <end position="200"/>
    </location>
</feature>
<dbReference type="PANTHER" id="PTHR31769">
    <property type="entry name" value="OS07G0462200 PROTEIN-RELATED"/>
    <property type="match status" value="1"/>
</dbReference>
<organism evidence="10 11">
    <name type="scientific">Panicum virgatum</name>
    <name type="common">Blackwell switchgrass</name>
    <dbReference type="NCBI Taxonomy" id="38727"/>
    <lineage>
        <taxon>Eukaryota</taxon>
        <taxon>Viridiplantae</taxon>
        <taxon>Streptophyta</taxon>
        <taxon>Embryophyta</taxon>
        <taxon>Tracheophyta</taxon>
        <taxon>Spermatophyta</taxon>
        <taxon>Magnoliopsida</taxon>
        <taxon>Liliopsida</taxon>
        <taxon>Poales</taxon>
        <taxon>Poaceae</taxon>
        <taxon>PACMAD clade</taxon>
        <taxon>Panicoideae</taxon>
        <taxon>Panicodae</taxon>
        <taxon>Paniceae</taxon>
        <taxon>Panicinae</taxon>
        <taxon>Panicum</taxon>
        <taxon>Panicum sect. Hiantes</taxon>
    </lineage>
</organism>
<evidence type="ECO:0000256" key="1">
    <source>
        <dbReference type="ARBA" id="ARBA00004127"/>
    </source>
</evidence>
<feature type="transmembrane region" description="Helical" evidence="8">
    <location>
        <begin position="98"/>
        <end position="120"/>
    </location>
</feature>
<evidence type="ECO:0000256" key="3">
    <source>
        <dbReference type="ARBA" id="ARBA00022729"/>
    </source>
</evidence>
<evidence type="ECO:0000313" key="10">
    <source>
        <dbReference type="EMBL" id="KAG2627273.1"/>
    </source>
</evidence>
<dbReference type="GO" id="GO:0012505">
    <property type="term" value="C:endomembrane system"/>
    <property type="evidence" value="ECO:0007669"/>
    <property type="project" value="UniProtKB-SubCell"/>
</dbReference>
<feature type="transmembrane region" description="Helical" evidence="8">
    <location>
        <begin position="52"/>
        <end position="77"/>
    </location>
</feature>
<dbReference type="InterPro" id="IPR052222">
    <property type="entry name" value="DESIGUAL"/>
</dbReference>
<evidence type="ECO:0000313" key="11">
    <source>
        <dbReference type="Proteomes" id="UP000823388"/>
    </source>
</evidence>
<reference evidence="10" key="1">
    <citation type="submission" date="2020-05" db="EMBL/GenBank/DDBJ databases">
        <title>WGS assembly of Panicum virgatum.</title>
        <authorList>
            <person name="Lovell J.T."/>
            <person name="Jenkins J."/>
            <person name="Shu S."/>
            <person name="Juenger T.E."/>
            <person name="Schmutz J."/>
        </authorList>
    </citation>
    <scope>NUCLEOTIDE SEQUENCE</scope>
    <source>
        <strain evidence="10">AP13</strain>
    </source>
</reference>
<protein>
    <submittedName>
        <fullName evidence="10">Uncharacterized protein</fullName>
    </submittedName>
</protein>
<comment type="caution">
    <text evidence="10">The sequence shown here is derived from an EMBL/GenBank/DDBJ whole genome shotgun (WGS) entry which is preliminary data.</text>
</comment>
<dbReference type="AlphaFoldDB" id="A0A8T0V2V8"/>
<evidence type="ECO:0000256" key="5">
    <source>
        <dbReference type="ARBA" id="ARBA00023136"/>
    </source>
</evidence>
<keyword evidence="11" id="KW-1185">Reference proteome</keyword>
<evidence type="ECO:0000256" key="4">
    <source>
        <dbReference type="ARBA" id="ARBA00022989"/>
    </source>
</evidence>